<dbReference type="EMBL" id="AP021875">
    <property type="protein sequence ID" value="BBO76637.1"/>
    <property type="molecule type" value="Genomic_DNA"/>
</dbReference>
<evidence type="ECO:0000313" key="3">
    <source>
        <dbReference type="Proteomes" id="UP000427769"/>
    </source>
</evidence>
<dbReference type="AlphaFoldDB" id="A0A5K7ZKU1"/>
<protein>
    <submittedName>
        <fullName evidence="2">Uncharacterized protein</fullName>
    </submittedName>
</protein>
<gene>
    <name evidence="2" type="ORF">DSCW_40540</name>
</gene>
<sequence length="1052" mass="118143">MTFFQKRSIALFLAVSIGMVIVWMAQTEVSLGASVIGSDLPLIEGARIIKEKHFESLHQVELEVDLPPAETAEFYNNAMQARGWPKGRILSIGKRSAFILKRQSGQFTLKAEAKDGRTLVTIALVQMPQANDGEKATETQPLQEQQALKGAMGNGSQARTAPEKAVGLPIHTPVADHRLAMFAPNIKKNGLLEADRPLVIHFSQPVDPAFFNFTITPEETAWAPQWSTDFRRVTLVPADTPAPGRPLNLTASVLGGPVIQRSIQFRKLPSARQLAYDLKCGRIDINQAARYRILRLFRPGGVPESYRPERAPASATPTLIEVQKNLDRLDEATRREIMPYLLSPENPDSIWHSRFFPGNGGQKTHKGFRLISTAWADARPLRDIYHTDTGYTLVIWGEPGMEDEVALAKRMVAKTKMYERFERLLGRKTIDKGDNKLKIFLVKELIDEDEDGSVQSSLGMCTASGAVPTIFISTSECETPRLMGATLAHEMFHAFQAAFNWFSPAWLMESTAVWAEDFIDKTWNTEQDYIEDAFEEEAGRIWPLDTDEEKAVYGLYLFPYYLTKINPHTDSVIRLIWENRADGDSAIASIENAVADLDDVWKAFSLATLDVEPEDGKMPDTLGEHGGFDPLFLIADHGFQKLTLDQNGIATGLVDLDGYQSAYFEIANSLQGVDAPAVSFDLAPFQKHADKVSVQAIIHYRDGRKAYEDWSDRDERLFCLNRDDQNFSRLHVVAGCSDDDLEIIEPLAIAPQPTARCCSGTLALTRSFEEREQLESTSRISAYVTETQSRHTESNRSITLRLELDLSERIAPEQSESLDLMESRVKDTDPDQVKMVRGFMENIIKTPQARIDKKTGLMKVRYRVKHCRIANAGGSKRSRSRGERTDSGGISNQWDINYGEHWSARGLSEESRQRIEQGRIRADIYYDPDSGKIQWVRVPQLDVDMMVDQHGSGYSRRRTQNGYETIPKNSNETKDAVMQLTFSSGGKAREGLPMDPVWRARQSSGMSASGKACIENPIDHEYSEPNKKGFRKGMLTESFEWSLNLSDEPADQ</sequence>
<feature type="region of interest" description="Disordered" evidence="1">
    <location>
        <begin position="871"/>
        <end position="892"/>
    </location>
</feature>
<accession>A0A5K7ZKU1</accession>
<evidence type="ECO:0000256" key="1">
    <source>
        <dbReference type="SAM" id="MobiDB-lite"/>
    </source>
</evidence>
<proteinExistence type="predicted"/>
<dbReference type="Proteomes" id="UP000427769">
    <property type="component" value="Chromosome"/>
</dbReference>
<organism evidence="2 3">
    <name type="scientific">Desulfosarcina widdelii</name>
    <dbReference type="NCBI Taxonomy" id="947919"/>
    <lineage>
        <taxon>Bacteria</taxon>
        <taxon>Pseudomonadati</taxon>
        <taxon>Thermodesulfobacteriota</taxon>
        <taxon>Desulfobacteria</taxon>
        <taxon>Desulfobacterales</taxon>
        <taxon>Desulfosarcinaceae</taxon>
        <taxon>Desulfosarcina</taxon>
    </lineage>
</organism>
<name>A0A5K7ZKU1_9BACT</name>
<dbReference type="KEGG" id="dwd:DSCW_40540"/>
<keyword evidence="3" id="KW-1185">Reference proteome</keyword>
<reference evidence="2 3" key="1">
    <citation type="submission" date="2019-11" db="EMBL/GenBank/DDBJ databases">
        <title>Comparative genomics of hydrocarbon-degrading Desulfosarcina strains.</title>
        <authorList>
            <person name="Watanabe M."/>
            <person name="Kojima H."/>
            <person name="Fukui M."/>
        </authorList>
    </citation>
    <scope>NUCLEOTIDE SEQUENCE [LARGE SCALE GENOMIC DNA]</scope>
    <source>
        <strain evidence="2 3">PP31</strain>
    </source>
</reference>
<evidence type="ECO:0000313" key="2">
    <source>
        <dbReference type="EMBL" id="BBO76637.1"/>
    </source>
</evidence>